<feature type="domain" description="Bacterial Ig-like" evidence="3">
    <location>
        <begin position="169"/>
        <end position="246"/>
    </location>
</feature>
<feature type="domain" description="Bacterial Ig" evidence="2">
    <location>
        <begin position="354"/>
        <end position="435"/>
    </location>
</feature>
<feature type="domain" description="Bacterial Ig-like" evidence="3">
    <location>
        <begin position="261"/>
        <end position="351"/>
    </location>
</feature>
<dbReference type="InterPro" id="IPR044016">
    <property type="entry name" value="Big_13"/>
</dbReference>
<dbReference type="Pfam" id="PF17936">
    <property type="entry name" value="Big_6"/>
    <property type="match status" value="1"/>
</dbReference>
<evidence type="ECO:0000256" key="1">
    <source>
        <dbReference type="SAM" id="MobiDB-lite"/>
    </source>
</evidence>
<evidence type="ECO:0000313" key="5">
    <source>
        <dbReference type="Proteomes" id="UP000255106"/>
    </source>
</evidence>
<organism evidence="4 5">
    <name type="scientific">Enterobacter cloacae</name>
    <dbReference type="NCBI Taxonomy" id="550"/>
    <lineage>
        <taxon>Bacteria</taxon>
        <taxon>Pseudomonadati</taxon>
        <taxon>Pseudomonadota</taxon>
        <taxon>Gammaproteobacteria</taxon>
        <taxon>Enterobacterales</taxon>
        <taxon>Enterobacteriaceae</taxon>
        <taxon>Enterobacter</taxon>
        <taxon>Enterobacter cloacae complex</taxon>
    </lineage>
</organism>
<dbReference type="AlphaFoldDB" id="A0A377LVD7"/>
<feature type="region of interest" description="Disordered" evidence="1">
    <location>
        <begin position="519"/>
        <end position="538"/>
    </location>
</feature>
<protein>
    <submittedName>
        <fullName evidence="4">Putative outer membrane adhesin like protein</fullName>
    </submittedName>
</protein>
<feature type="domain" description="Bacterial Ig-like" evidence="3">
    <location>
        <begin position="4"/>
        <end position="40"/>
    </location>
</feature>
<feature type="domain" description="Bacterial Ig-like" evidence="3">
    <location>
        <begin position="55"/>
        <end position="144"/>
    </location>
</feature>
<dbReference type="InterPro" id="IPR013783">
    <property type="entry name" value="Ig-like_fold"/>
</dbReference>
<evidence type="ECO:0000259" key="2">
    <source>
        <dbReference type="Pfam" id="PF17936"/>
    </source>
</evidence>
<dbReference type="InterPro" id="IPR041498">
    <property type="entry name" value="Big_6"/>
</dbReference>
<sequence>MELYPSTALANGSHTWSVTATDAAGNVSPASPDFTLVVDTTAPNAPVISQAVDDVGTITGPVSSGQSTDDTIPRLVGTSEPFATVNIYEGTTLVGTGTADASGNWSILLTTTLATGPHSFTAQATDAAGNTSAPSATFNLTIDTTPPAQPVLSSIVDDVGNAATPVANGGLTNDAQPTLTGTAEAGATVKIFDNGVQIGSVVATGGNWSFTPSPALSDGQHSLTFTATDAAGNASAPTNGYVINVDATAPAAPVISAIVDDVGSVTGPVTGNNPTNDTRPALSGTVEANATVRIYDGSTLVGTVTADANGNWTLAQTTTTLTEGSHSFTATATDAAGNTSAPSTVTTILVDLTAPGAPTSLQVIANGTQVTGTAEAGSTVTITSGNGTVLGTATADGNGNFSATLTTAQTNGEALLVYATDKAGNAGVSASVVAPSTNIPNAPVIANIDDNVGSVTGGLTNGKTTDDTTPTLSGTAQPNATVTLYNNGVSMGTVVADASGNWSFTTPALSEGSHAFTATATNSAGTSRSRSRQPLSST</sequence>
<feature type="domain" description="Bacterial Ig-like" evidence="3">
    <location>
        <begin position="447"/>
        <end position="531"/>
    </location>
</feature>
<accession>A0A377LVD7</accession>
<evidence type="ECO:0000313" key="4">
    <source>
        <dbReference type="EMBL" id="STQ09796.1"/>
    </source>
</evidence>
<gene>
    <name evidence="4" type="ORF">NCTC10005_02519</name>
</gene>
<proteinExistence type="predicted"/>
<dbReference type="EMBL" id="UGJB01000004">
    <property type="protein sequence ID" value="STQ09796.1"/>
    <property type="molecule type" value="Genomic_DNA"/>
</dbReference>
<dbReference type="Proteomes" id="UP000255106">
    <property type="component" value="Unassembled WGS sequence"/>
</dbReference>
<dbReference type="Pfam" id="PF19077">
    <property type="entry name" value="Big_13"/>
    <property type="match status" value="5"/>
</dbReference>
<name>A0A377LVD7_ENTCL</name>
<reference evidence="4 5" key="1">
    <citation type="submission" date="2018-06" db="EMBL/GenBank/DDBJ databases">
        <authorList>
            <consortium name="Pathogen Informatics"/>
            <person name="Doyle S."/>
        </authorList>
    </citation>
    <scope>NUCLEOTIDE SEQUENCE [LARGE SCALE GENOMIC DNA]</scope>
    <source>
        <strain evidence="4 5">NCTC10005</strain>
    </source>
</reference>
<evidence type="ECO:0000259" key="3">
    <source>
        <dbReference type="Pfam" id="PF19077"/>
    </source>
</evidence>
<dbReference type="Gene3D" id="2.60.40.10">
    <property type="entry name" value="Immunoglobulins"/>
    <property type="match status" value="6"/>
</dbReference>
<dbReference type="NCBIfam" id="NF033510">
    <property type="entry name" value="Ca_tandemer"/>
    <property type="match status" value="5"/>
</dbReference>